<feature type="compositionally biased region" description="Low complexity" evidence="1">
    <location>
        <begin position="511"/>
        <end position="527"/>
    </location>
</feature>
<comment type="caution">
    <text evidence="2">The sequence shown here is derived from an EMBL/GenBank/DDBJ whole genome shotgun (WGS) entry which is preliminary data.</text>
</comment>
<feature type="compositionally biased region" description="Polar residues" evidence="1">
    <location>
        <begin position="1351"/>
        <end position="1362"/>
    </location>
</feature>
<feature type="region of interest" description="Disordered" evidence="1">
    <location>
        <begin position="504"/>
        <end position="564"/>
    </location>
</feature>
<sequence length="1647" mass="182526">MNGDNITLFNGSADNISFAFGTGKLFTEINETAKNNSEEEARLNTLLESHQSITNSDEILSLTNKTAISPIMRVEGRRELTVGTKTLGNETLPSATSQLSQNTFTGKPDDLSSTSPFSETREAVKTADFREIGINASFGVDDLLRNKHDLPRENKGLNVANSRNNTGHGSGLHQSVSNTTLHQNGSSLPSVVDNLEQVKSNSDIMRRHSLEGSINHMSLSHAQGSVSDIREDYIKDITSNTGFDRPQVTNRNSVNSLGRASITSAASSGDPYRSDKTQSILEGRLGVNSPNISQSSEQVMLNHLLGNHIVNARNIPQNSKQTELRENMGVDIINDKTMPQSFISLQGDLRDNLGDHIVDVQDVPQNSDKVVFKGTQNNGMNSLHTVDNPIIYGNDPPRINSAIKETYPLLENPIGGMLLNLPNTAQTIGEPVQGGKEINDHNFNINSRYSSSPLNGNRNNDNKNIYDKNGNNMSFGETSVNNLQQNLSYRSAYINDLNTNILSNQNSPTVNTNQSQNRNNLTNNNRNFYQGSEFVPLQKFNSNKTPQGGLSPAFPQDGSHIHSDFTQVNGHAFSTSFGHGKPPIATIPREDAAQHTFSGSSDQRNTLALRESLNAANQNQLTGTNNLHLPSLNILKETANGNSFDPIHTQQNIEAPNNSKVIRQQTETQLLNSQTSLLNPIQTVFKDQQKASAPLLLGEMSRFSTTRYPQSVTSGNTQLDLCKPSYRCSHASQRQNTLRFPFPTAQMTSASFTAKPIISLQFEQAGGSTNGRNAKGSFYSTSKGTENFSAGHVDKLNGLNNENTFLNPNAALGVSNIHKGLNFGQKSVDFTSNNNPSHHYLSQPDNINNYDYRNLNNNNNNPVDSKILQSTFNNVQNRDIRGNVYPYYRENSEHKDLLFSVGNIRQKLLNGTDSNNMNIRKAESYNMEKNLKKNTPSVFNVNVGESTGNRVNSINPYNRQQNNPLNTISYRDLYITHKELDGPPVPVLRSSSLPPQTNIWGANDQTLSKTGNILGQEQFQMNYVSTLAPLLGLRVENQPLSQLQYGQNNNRATQFSDFLRPHINARQTQGPNSTVFNPTSSYVRPQNTGSVTTWQNQQESQNTQGFDNSGEVKVPPIYHFNNPILEQPLSQAESHLPSSDPNIRPNSPTFEQRRSLWQQPVQQNSLLHKNIYGTNQTSLLQFSTLDSRPTNVQKEVPQQGYIFQSGPNLSRQSWSLPQQSHDIARQNSKTYHKMNDGLPRVPATDFTTQDLSKFSSLARNHLTRDSLPQGRIQQDLVQPRFGYGINGISHGANNPNPPLHHSQTGQSFKTQTNKRSQTELNTQQNLLSQARPQPFLRPPLQEPVSAITNNWQGSSQTLSNNDIGKDPNLSKGQTLFINSPNNKIANQMHSSQGTVFSSNLRQPGQQVVPNSSPLQLGVKWGQTSLSPKGQDLPHKSMNSNTVSRTITPEGLGRSSQADVGRIANTSSILGKSSLSISTDETHKRTVDRLWPEQNTNFRSAGRRHLAEDSKISTGNNRQPLLSNPQTVTNDMSLKPPKGQNINRIDTHRERNVQLSNALGDQGHVVPQDFPVTYWQQEFPNPTRSNAYVNFNPAQNSPYYQSNAYDVYSSIPVSSYYQSFYGASPSYLRTSYFPHGVVTNNNGLRQLA</sequence>
<feature type="region of interest" description="Disordered" evidence="1">
    <location>
        <begin position="157"/>
        <end position="188"/>
    </location>
</feature>
<feature type="region of interest" description="Disordered" evidence="1">
    <location>
        <begin position="1512"/>
        <end position="1541"/>
    </location>
</feature>
<organism evidence="2 3">
    <name type="scientific">Plakobranchus ocellatus</name>
    <dbReference type="NCBI Taxonomy" id="259542"/>
    <lineage>
        <taxon>Eukaryota</taxon>
        <taxon>Metazoa</taxon>
        <taxon>Spiralia</taxon>
        <taxon>Lophotrochozoa</taxon>
        <taxon>Mollusca</taxon>
        <taxon>Gastropoda</taxon>
        <taxon>Heterobranchia</taxon>
        <taxon>Euthyneura</taxon>
        <taxon>Panpulmonata</taxon>
        <taxon>Sacoglossa</taxon>
        <taxon>Placobranchoidea</taxon>
        <taxon>Plakobranchidae</taxon>
        <taxon>Plakobranchus</taxon>
    </lineage>
</organism>
<feature type="region of interest" description="Disordered" evidence="1">
    <location>
        <begin position="439"/>
        <end position="470"/>
    </location>
</feature>
<feature type="region of interest" description="Disordered" evidence="1">
    <location>
        <begin position="1425"/>
        <end position="1456"/>
    </location>
</feature>
<feature type="compositionally biased region" description="Polar residues" evidence="1">
    <location>
        <begin position="539"/>
        <end position="548"/>
    </location>
</feature>
<feature type="region of interest" description="Disordered" evidence="1">
    <location>
        <begin position="88"/>
        <end position="117"/>
    </location>
</feature>
<feature type="region of interest" description="Disordered" evidence="1">
    <location>
        <begin position="1284"/>
        <end position="1319"/>
    </location>
</feature>
<accession>A0AAV4BAR8</accession>
<evidence type="ECO:0000313" key="3">
    <source>
        <dbReference type="Proteomes" id="UP000735302"/>
    </source>
</evidence>
<evidence type="ECO:0000256" key="1">
    <source>
        <dbReference type="SAM" id="MobiDB-lite"/>
    </source>
</evidence>
<reference evidence="2 3" key="1">
    <citation type="journal article" date="2021" name="Elife">
        <title>Chloroplast acquisition without the gene transfer in kleptoplastic sea slugs, Plakobranchus ocellatus.</title>
        <authorList>
            <person name="Maeda T."/>
            <person name="Takahashi S."/>
            <person name="Yoshida T."/>
            <person name="Shimamura S."/>
            <person name="Takaki Y."/>
            <person name="Nagai Y."/>
            <person name="Toyoda A."/>
            <person name="Suzuki Y."/>
            <person name="Arimoto A."/>
            <person name="Ishii H."/>
            <person name="Satoh N."/>
            <person name="Nishiyama T."/>
            <person name="Hasebe M."/>
            <person name="Maruyama T."/>
            <person name="Minagawa J."/>
            <person name="Obokata J."/>
            <person name="Shigenobu S."/>
        </authorList>
    </citation>
    <scope>NUCLEOTIDE SEQUENCE [LARGE SCALE GENOMIC DNA]</scope>
</reference>
<dbReference type="EMBL" id="BLXT01004871">
    <property type="protein sequence ID" value="GFO17710.1"/>
    <property type="molecule type" value="Genomic_DNA"/>
</dbReference>
<feature type="compositionally biased region" description="Polar residues" evidence="1">
    <location>
        <begin position="1301"/>
        <end position="1319"/>
    </location>
</feature>
<gene>
    <name evidence="2" type="ORF">PoB_004421500</name>
</gene>
<protein>
    <submittedName>
        <fullName evidence="2">Uncharacterized protein</fullName>
    </submittedName>
</protein>
<feature type="compositionally biased region" description="Polar residues" evidence="1">
    <location>
        <begin position="1436"/>
        <end position="1446"/>
    </location>
</feature>
<dbReference type="Proteomes" id="UP000735302">
    <property type="component" value="Unassembled WGS sequence"/>
</dbReference>
<feature type="compositionally biased region" description="Polar residues" evidence="1">
    <location>
        <begin position="1065"/>
        <end position="1107"/>
    </location>
</feature>
<feature type="compositionally biased region" description="Polar residues" evidence="1">
    <location>
        <begin position="159"/>
        <end position="188"/>
    </location>
</feature>
<feature type="compositionally biased region" description="Polar residues" evidence="1">
    <location>
        <begin position="441"/>
        <end position="459"/>
    </location>
</feature>
<feature type="region of interest" description="Disordered" evidence="1">
    <location>
        <begin position="1131"/>
        <end position="1152"/>
    </location>
</feature>
<feature type="region of interest" description="Disordered" evidence="1">
    <location>
        <begin position="1065"/>
        <end position="1112"/>
    </location>
</feature>
<feature type="compositionally biased region" description="Polar residues" evidence="1">
    <location>
        <begin position="1512"/>
        <end position="1531"/>
    </location>
</feature>
<name>A0AAV4BAR8_9GAST</name>
<proteinExistence type="predicted"/>
<feature type="region of interest" description="Disordered" evidence="1">
    <location>
        <begin position="1351"/>
        <end position="1374"/>
    </location>
</feature>
<evidence type="ECO:0000313" key="2">
    <source>
        <dbReference type="EMBL" id="GFO17710.1"/>
    </source>
</evidence>
<keyword evidence="3" id="KW-1185">Reference proteome</keyword>